<name>A0AB38ZEM6_9HEMI</name>
<dbReference type="InterPro" id="IPR033116">
    <property type="entry name" value="TRYPSIN_SER"/>
</dbReference>
<sequence length="537" mass="59885">MWKVVLLALFAVSKNDVSGLKIYNYIISKGQPYNLTNINYPKQFGNRHETLEYNFVADGSDNAQLKIVCDKIKISQISKNTDCENVYFSRIDGQDEHKICDENIENFVYKTTNRKLQIKIKTTSDGSISYKCTVFNNVEPVPEIIKLHPNGRAVTIGELPEPVPYFDHLWEFQSPIGTRISFQCVVGMIGIKPICGKNVFTFDDGEKVTEYCESDYLVIFSKSNLGRVRVQLDEAGDGYFECIVQAVTGPHANEYENAVSVEIDSSEHGIVPGIRRTSCKCGWANKSGARIVNGTETGINEFPWMAYLEVKHEVDKQVWNSTCGASVVTPRHILTAAHCLVSSGSTVVKPENVKIILGKHNSDISIKYERRVSGQKIFIGELFHKEGISHHDIALILTRQTIEFNNLIGPICLEPEELPIINRRIIIMGWGVTEDGTASKYLRKSRARVMDPTVCGGNIWDVCTKTSPSATCSGDSGGPLVWLDPETNRYVQVSLVSRGHDDCKTTASISTLIAHFYDWIQEIIKSTDPSVATCGKI</sequence>
<reference evidence="5" key="1">
    <citation type="submission" date="2024-03" db="EMBL/GenBank/DDBJ databases">
        <title>Venom adaptation and exaptation during the trophic switch to blood-feeding by kissing bugs (Reduviidae: Triatominae).</title>
        <authorList>
            <person name="Zdenek C.N."/>
            <person name="Cardoso F.C."/>
            <person name="Robinson S.D."/>
            <person name="Mercedes R.S."/>
            <person name="Raidjoe E.R."/>
            <person name="Hernandez-Vargas M.J."/>
            <person name="Jin J."/>
            <person name="Corzo G."/>
            <person name="Vetter I."/>
            <person name="King G.F."/>
            <person name="Fry B.G."/>
            <person name="Walker A."/>
        </authorList>
    </citation>
    <scope>NUCLEOTIDE SEQUENCE</scope>
</reference>
<dbReference type="InterPro" id="IPR001314">
    <property type="entry name" value="Peptidase_S1A"/>
</dbReference>
<feature type="chain" id="PRO_5044249235" evidence="3">
    <location>
        <begin position="20"/>
        <end position="537"/>
    </location>
</feature>
<dbReference type="InterPro" id="IPR018114">
    <property type="entry name" value="TRYPSIN_HIS"/>
</dbReference>
<organism evidence="5">
    <name type="scientific">Oncocephalus sp</name>
    <dbReference type="NCBI Taxonomy" id="2944721"/>
    <lineage>
        <taxon>Eukaryota</taxon>
        <taxon>Metazoa</taxon>
        <taxon>Ecdysozoa</taxon>
        <taxon>Arthropoda</taxon>
        <taxon>Hexapoda</taxon>
        <taxon>Insecta</taxon>
        <taxon>Pterygota</taxon>
        <taxon>Neoptera</taxon>
        <taxon>Paraneoptera</taxon>
        <taxon>Hemiptera</taxon>
        <taxon>Heteroptera</taxon>
        <taxon>Panheteroptera</taxon>
        <taxon>Cimicomorpha</taxon>
        <taxon>Reduviidae</taxon>
        <taxon>Stenopodainae</taxon>
        <taxon>Oncocephalus</taxon>
    </lineage>
</organism>
<keyword evidence="2" id="KW-0378">Hydrolase</keyword>
<accession>A0AB38ZEM6</accession>
<dbReference type="SMART" id="SM00020">
    <property type="entry name" value="Tryp_SPc"/>
    <property type="match status" value="1"/>
</dbReference>
<proteinExistence type="evidence at transcript level"/>
<protein>
    <submittedName>
        <fullName evidence="5">Venom S1 protease 28</fullName>
    </submittedName>
</protein>
<keyword evidence="2 5" id="KW-0645">Protease</keyword>
<dbReference type="Pfam" id="PF00089">
    <property type="entry name" value="Trypsin"/>
    <property type="match status" value="1"/>
</dbReference>
<dbReference type="InterPro" id="IPR043504">
    <property type="entry name" value="Peptidase_S1_PA_chymotrypsin"/>
</dbReference>
<dbReference type="PANTHER" id="PTHR24252">
    <property type="entry name" value="ACROSIN-RELATED"/>
    <property type="match status" value="1"/>
</dbReference>
<dbReference type="PROSITE" id="PS00134">
    <property type="entry name" value="TRYPSIN_HIS"/>
    <property type="match status" value="1"/>
</dbReference>
<dbReference type="SUPFAM" id="SSF50494">
    <property type="entry name" value="Trypsin-like serine proteases"/>
    <property type="match status" value="1"/>
</dbReference>
<evidence type="ECO:0000256" key="3">
    <source>
        <dbReference type="SAM" id="SignalP"/>
    </source>
</evidence>
<feature type="domain" description="Peptidase S1" evidence="4">
    <location>
        <begin position="291"/>
        <end position="525"/>
    </location>
</feature>
<dbReference type="GO" id="GO:0006508">
    <property type="term" value="P:proteolysis"/>
    <property type="evidence" value="ECO:0007669"/>
    <property type="project" value="UniProtKB-KW"/>
</dbReference>
<evidence type="ECO:0000256" key="2">
    <source>
        <dbReference type="RuleBase" id="RU363034"/>
    </source>
</evidence>
<keyword evidence="2" id="KW-0720">Serine protease</keyword>
<dbReference type="CDD" id="cd00190">
    <property type="entry name" value="Tryp_SPc"/>
    <property type="match status" value="1"/>
</dbReference>
<dbReference type="AlphaFoldDB" id="A0AB38ZEM6"/>
<feature type="signal peptide" evidence="3">
    <location>
        <begin position="1"/>
        <end position="19"/>
    </location>
</feature>
<evidence type="ECO:0000313" key="5">
    <source>
        <dbReference type="EMBL" id="WXI02748.1"/>
    </source>
</evidence>
<dbReference type="FunFam" id="2.40.10.10:FF:000068">
    <property type="entry name" value="transmembrane protease serine 2"/>
    <property type="match status" value="1"/>
</dbReference>
<dbReference type="PANTHER" id="PTHR24252:SF7">
    <property type="entry name" value="HYALIN"/>
    <property type="match status" value="1"/>
</dbReference>
<dbReference type="GO" id="GO:0004252">
    <property type="term" value="F:serine-type endopeptidase activity"/>
    <property type="evidence" value="ECO:0007669"/>
    <property type="project" value="InterPro"/>
</dbReference>
<keyword evidence="3" id="KW-0732">Signal</keyword>
<dbReference type="PROSITE" id="PS50240">
    <property type="entry name" value="TRYPSIN_DOM"/>
    <property type="match status" value="1"/>
</dbReference>
<dbReference type="InterPro" id="IPR009003">
    <property type="entry name" value="Peptidase_S1_PA"/>
</dbReference>
<dbReference type="InterPro" id="IPR001254">
    <property type="entry name" value="Trypsin_dom"/>
</dbReference>
<evidence type="ECO:0000256" key="1">
    <source>
        <dbReference type="ARBA" id="ARBA00023157"/>
    </source>
</evidence>
<evidence type="ECO:0000259" key="4">
    <source>
        <dbReference type="PROSITE" id="PS50240"/>
    </source>
</evidence>
<dbReference type="Gene3D" id="2.40.10.10">
    <property type="entry name" value="Trypsin-like serine proteases"/>
    <property type="match status" value="1"/>
</dbReference>
<dbReference type="PROSITE" id="PS00135">
    <property type="entry name" value="TRYPSIN_SER"/>
    <property type="match status" value="1"/>
</dbReference>
<dbReference type="EMBL" id="PP517498">
    <property type="protein sequence ID" value="WXI02748.1"/>
    <property type="molecule type" value="mRNA"/>
</dbReference>
<dbReference type="PRINTS" id="PR00722">
    <property type="entry name" value="CHYMOTRYPSIN"/>
</dbReference>
<keyword evidence="1" id="KW-1015">Disulfide bond</keyword>